<dbReference type="InterPro" id="IPR046360">
    <property type="entry name" value="T-box_DNA-bd"/>
</dbReference>
<dbReference type="SUPFAM" id="SSF49417">
    <property type="entry name" value="p53-like transcription factors"/>
    <property type="match status" value="1"/>
</dbReference>
<dbReference type="PRINTS" id="PR00937">
    <property type="entry name" value="TBOX"/>
</dbReference>
<feature type="region of interest" description="Disordered" evidence="7">
    <location>
        <begin position="1"/>
        <end position="47"/>
    </location>
</feature>
<dbReference type="PANTHER" id="PTHR11267">
    <property type="entry name" value="T-BOX PROTEIN-RELATED"/>
    <property type="match status" value="1"/>
</dbReference>
<accession>A0A8J4SMD6</accession>
<name>A0A8J4SMD6_9TREM</name>
<reference evidence="9" key="1">
    <citation type="submission" date="2019-05" db="EMBL/GenBank/DDBJ databases">
        <title>Annotation for the trematode Paragonimus heterotremus.</title>
        <authorList>
            <person name="Choi Y.-J."/>
        </authorList>
    </citation>
    <scope>NUCLEOTIDE SEQUENCE</scope>
    <source>
        <strain evidence="9">LC</strain>
    </source>
</reference>
<evidence type="ECO:0000256" key="3">
    <source>
        <dbReference type="ARBA" id="ARBA00023125"/>
    </source>
</evidence>
<dbReference type="GO" id="GO:0000785">
    <property type="term" value="C:chromatin"/>
    <property type="evidence" value="ECO:0007669"/>
    <property type="project" value="TreeGrafter"/>
</dbReference>
<keyword evidence="4" id="KW-0804">Transcription</keyword>
<comment type="caution">
    <text evidence="9">The sequence shown here is derived from an EMBL/GenBank/DDBJ whole genome shotgun (WGS) entry which is preliminary data.</text>
</comment>
<dbReference type="Gene3D" id="2.60.40.820">
    <property type="entry name" value="Transcription factor, T-box"/>
    <property type="match status" value="1"/>
</dbReference>
<evidence type="ECO:0000256" key="5">
    <source>
        <dbReference type="ARBA" id="ARBA00023242"/>
    </source>
</evidence>
<dbReference type="GO" id="GO:0000978">
    <property type="term" value="F:RNA polymerase II cis-regulatory region sequence-specific DNA binding"/>
    <property type="evidence" value="ECO:0007669"/>
    <property type="project" value="InterPro"/>
</dbReference>
<evidence type="ECO:0000313" key="9">
    <source>
        <dbReference type="EMBL" id="KAF5398237.1"/>
    </source>
</evidence>
<organism evidence="9 10">
    <name type="scientific">Paragonimus heterotremus</name>
    <dbReference type="NCBI Taxonomy" id="100268"/>
    <lineage>
        <taxon>Eukaryota</taxon>
        <taxon>Metazoa</taxon>
        <taxon>Spiralia</taxon>
        <taxon>Lophotrochozoa</taxon>
        <taxon>Platyhelminthes</taxon>
        <taxon>Trematoda</taxon>
        <taxon>Digenea</taxon>
        <taxon>Plagiorchiida</taxon>
        <taxon>Troglotremata</taxon>
        <taxon>Troglotrematidae</taxon>
        <taxon>Paragonimus</taxon>
    </lineage>
</organism>
<dbReference type="InterPro" id="IPR008967">
    <property type="entry name" value="p53-like_TF_DNA-bd_sf"/>
</dbReference>
<sequence length="434" mass="49274">MPKKEKQQSTEQSFADVLPEKTGEETSNNSTSSSTSKSTENISHCLPNEGKHKVKYSKRCLSTKPPAFTIDSIINPIGAFQSKHCRSPPAVNKQEKVGLNIGPFNERLNPPSTTQVREDKTGLLNTNSRSMAATNNVWSEKPSIKSASSSFPINIHGIDPVPIHTLSRTHETNNQIGKNPYATEWMDRNDVKRIDLSTSRRGENGIDKPHNPSDRPSCLQVDKNTPQVFDDGPGRDDSNKKNEAQWDAVNCHLETKELWEKFSELGTEMIITKSGRRMFPVIRLSFTGLDPDAKYFVLMDIIPVDTKRYRYAYHRSSWLVAGKADPEMHLRHYIHPDSPFTGEQLTKQTVSFEKLKLTNNVLDRHGYIILNSMHKYQPRVHLVRRSCLEGANHLPVKSLDSLKPEEIKSFEFSETVFIAVTAYQNQLVRLFLLF</sequence>
<evidence type="ECO:0000256" key="2">
    <source>
        <dbReference type="ARBA" id="ARBA00023015"/>
    </source>
</evidence>
<dbReference type="InterPro" id="IPR001699">
    <property type="entry name" value="TF_T-box"/>
</dbReference>
<feature type="region of interest" description="Disordered" evidence="7">
    <location>
        <begin position="194"/>
        <end position="242"/>
    </location>
</feature>
<dbReference type="GO" id="GO:0001708">
    <property type="term" value="P:cell fate specification"/>
    <property type="evidence" value="ECO:0007669"/>
    <property type="project" value="TreeGrafter"/>
</dbReference>
<dbReference type="PANTHER" id="PTHR11267:SF190">
    <property type="entry name" value="T-BOX TRANSCRIPTION FACTOR TBX20"/>
    <property type="match status" value="1"/>
</dbReference>
<evidence type="ECO:0000256" key="4">
    <source>
        <dbReference type="ARBA" id="ARBA00023163"/>
    </source>
</evidence>
<dbReference type="SMART" id="SM00425">
    <property type="entry name" value="TBOX"/>
    <property type="match status" value="1"/>
</dbReference>
<protein>
    <recommendedName>
        <fullName evidence="8">T-box domain-containing protein</fullName>
    </recommendedName>
</protein>
<keyword evidence="5 6" id="KW-0539">Nucleus</keyword>
<dbReference type="InterPro" id="IPR036960">
    <property type="entry name" value="T-box_sf"/>
</dbReference>
<evidence type="ECO:0000256" key="6">
    <source>
        <dbReference type="PROSITE-ProRule" id="PRU00201"/>
    </source>
</evidence>
<dbReference type="EMBL" id="LUCH01005233">
    <property type="protein sequence ID" value="KAF5398237.1"/>
    <property type="molecule type" value="Genomic_DNA"/>
</dbReference>
<dbReference type="GO" id="GO:0045893">
    <property type="term" value="P:positive regulation of DNA-templated transcription"/>
    <property type="evidence" value="ECO:0007669"/>
    <property type="project" value="InterPro"/>
</dbReference>
<dbReference type="GO" id="GO:0007507">
    <property type="term" value="P:heart development"/>
    <property type="evidence" value="ECO:0007669"/>
    <property type="project" value="TreeGrafter"/>
</dbReference>
<feature type="domain" description="T-box" evidence="8">
    <location>
        <begin position="253"/>
        <end position="429"/>
    </location>
</feature>
<feature type="compositionally biased region" description="Basic and acidic residues" evidence="7">
    <location>
        <begin position="194"/>
        <end position="213"/>
    </location>
</feature>
<keyword evidence="3 6" id="KW-0238">DNA-binding</keyword>
<dbReference type="OrthoDB" id="7442607at2759"/>
<feature type="compositionally biased region" description="Basic and acidic residues" evidence="7">
    <location>
        <begin position="232"/>
        <end position="242"/>
    </location>
</feature>
<dbReference type="PROSITE" id="PS01283">
    <property type="entry name" value="TBOX_1"/>
    <property type="match status" value="1"/>
</dbReference>
<dbReference type="AlphaFoldDB" id="A0A8J4SMD6"/>
<dbReference type="InterPro" id="IPR018186">
    <property type="entry name" value="TF_T-box_CS"/>
</dbReference>
<feature type="compositionally biased region" description="Low complexity" evidence="7">
    <location>
        <begin position="25"/>
        <end position="41"/>
    </location>
</feature>
<comment type="caution">
    <text evidence="6">Lacks conserved residue(s) required for the propagation of feature annotation.</text>
</comment>
<evidence type="ECO:0000259" key="8">
    <source>
        <dbReference type="PROSITE" id="PS50252"/>
    </source>
</evidence>
<evidence type="ECO:0000256" key="7">
    <source>
        <dbReference type="SAM" id="MobiDB-lite"/>
    </source>
</evidence>
<keyword evidence="2" id="KW-0805">Transcription regulation</keyword>
<proteinExistence type="predicted"/>
<evidence type="ECO:0000313" key="10">
    <source>
        <dbReference type="Proteomes" id="UP000748531"/>
    </source>
</evidence>
<dbReference type="Proteomes" id="UP000748531">
    <property type="component" value="Unassembled WGS sequence"/>
</dbReference>
<dbReference type="GO" id="GO:0005634">
    <property type="term" value="C:nucleus"/>
    <property type="evidence" value="ECO:0007669"/>
    <property type="project" value="UniProtKB-SubCell"/>
</dbReference>
<dbReference type="PROSITE" id="PS50252">
    <property type="entry name" value="TBOX_3"/>
    <property type="match status" value="1"/>
</dbReference>
<keyword evidence="10" id="KW-1185">Reference proteome</keyword>
<dbReference type="GO" id="GO:0000981">
    <property type="term" value="F:DNA-binding transcription factor activity, RNA polymerase II-specific"/>
    <property type="evidence" value="ECO:0007669"/>
    <property type="project" value="TreeGrafter"/>
</dbReference>
<dbReference type="Pfam" id="PF00907">
    <property type="entry name" value="T-box"/>
    <property type="match status" value="1"/>
</dbReference>
<comment type="subcellular location">
    <subcellularLocation>
        <location evidence="1 6">Nucleus</location>
    </subcellularLocation>
</comment>
<evidence type="ECO:0000256" key="1">
    <source>
        <dbReference type="ARBA" id="ARBA00004123"/>
    </source>
</evidence>
<gene>
    <name evidence="9" type="ORF">PHET_08564</name>
</gene>
<dbReference type="FunFam" id="2.60.40.820:FF:000008">
    <property type="entry name" value="T-box transcription factor TBX20"/>
    <property type="match status" value="1"/>
</dbReference>